<dbReference type="Pfam" id="PF00589">
    <property type="entry name" value="Phage_integrase"/>
    <property type="match status" value="1"/>
</dbReference>
<dbReference type="InterPro" id="IPR013762">
    <property type="entry name" value="Integrase-like_cat_sf"/>
</dbReference>
<name>A0ABW6R5T9_9NOCA</name>
<dbReference type="InterPro" id="IPR002104">
    <property type="entry name" value="Integrase_catalytic"/>
</dbReference>
<feature type="region of interest" description="Disordered" evidence="2">
    <location>
        <begin position="687"/>
        <end position="716"/>
    </location>
</feature>
<evidence type="ECO:0000256" key="2">
    <source>
        <dbReference type="SAM" id="MobiDB-lite"/>
    </source>
</evidence>
<dbReference type="SUPFAM" id="SSF56349">
    <property type="entry name" value="DNA breaking-rejoining enzymes"/>
    <property type="match status" value="1"/>
</dbReference>
<evidence type="ECO:0000313" key="4">
    <source>
        <dbReference type="EMBL" id="MFF3228887.1"/>
    </source>
</evidence>
<sequence length="716" mass="81119">MADNVIELHPTSRSDLLARLRDELPPAWRGPRIGPDIPGWTDPPGGHIHDLVLTGLPEPLLTELAWMAHWQQVIDGSPASVQPLNQFAIAYRRACDAGHELATSIQQIDWETGESLLNWYYTTRWKRFPPANTRFRLRAVFHVPRLALIAHCHQGHWWELDEWHPRCDPRIPIGPREPHGGRIIPAHITQPWLREAVKWHLGTQLEAGTLRWSTIGQARQLTRFDRWITVAFDDPCDVLSDPLAAPAQAAEFRRWAADPVNRAMRSCDRRHRAHRVHPRQVNDDLRAVAELFAFVAANTRKARAVLGASPWSAVTALHADAWRRQITPIRHQPMLNADHYVDDHALAQITAALPLLALPRGQHMLVTRGDGTTVTAEGFGDPQVMRMILLQILTGRRASEVRLCEFDCLTPVPASTDDSEGKSLTRFRYAQSKIDIAPDTILVDDEVVAIIEDQRRWVRDRFPTTTTNYLFTARKSNLTATKPYAAGSYTRLLNKFSDLLAIRDSKGRPVTLGHTHRFRHTKLTRLAELGLPIKVLQRYAGHATPSMSMHYVAQREEHAEQAFIATAKFKADGTRIRFSRDDHDAMHLFDRADRILPHGWCMLPPLQSCDKGNACLTCSLFATDATHRDVLQHQLDDTTALIDRTTTEFASRHRRPMPDDNVWLAQRRAEQQALTRLLDTLPTEPGQAIQGHGCPTAVTEPVPLLPDPTFPRRTRP</sequence>
<feature type="domain" description="Tyr recombinase" evidence="3">
    <location>
        <begin position="341"/>
        <end position="564"/>
    </location>
</feature>
<protein>
    <submittedName>
        <fullName evidence="4">Tyrosine-type recombinase/integrase</fullName>
    </submittedName>
</protein>
<dbReference type="Gene3D" id="1.10.443.10">
    <property type="entry name" value="Intergrase catalytic core"/>
    <property type="match status" value="1"/>
</dbReference>
<evidence type="ECO:0000259" key="3">
    <source>
        <dbReference type="PROSITE" id="PS51898"/>
    </source>
</evidence>
<dbReference type="EMBL" id="JBIAPI010000016">
    <property type="protein sequence ID" value="MFF3228887.1"/>
    <property type="molecule type" value="Genomic_DNA"/>
</dbReference>
<dbReference type="InterPro" id="IPR011010">
    <property type="entry name" value="DNA_brk_join_enz"/>
</dbReference>
<dbReference type="RefSeq" id="WP_387726045.1">
    <property type="nucleotide sequence ID" value="NZ_JBIAPI010000016.1"/>
</dbReference>
<dbReference type="Proteomes" id="UP001601948">
    <property type="component" value="Unassembled WGS sequence"/>
</dbReference>
<evidence type="ECO:0000313" key="5">
    <source>
        <dbReference type="Proteomes" id="UP001601948"/>
    </source>
</evidence>
<keyword evidence="1" id="KW-0233">DNA recombination</keyword>
<keyword evidence="5" id="KW-1185">Reference proteome</keyword>
<comment type="caution">
    <text evidence="4">The sequence shown here is derived from an EMBL/GenBank/DDBJ whole genome shotgun (WGS) entry which is preliminary data.</text>
</comment>
<reference evidence="4 5" key="1">
    <citation type="submission" date="2024-10" db="EMBL/GenBank/DDBJ databases">
        <title>The Natural Products Discovery Center: Release of the First 8490 Sequenced Strains for Exploring Actinobacteria Biosynthetic Diversity.</title>
        <authorList>
            <person name="Kalkreuter E."/>
            <person name="Kautsar S.A."/>
            <person name="Yang D."/>
            <person name="Bader C.D."/>
            <person name="Teijaro C.N."/>
            <person name="Fluegel L."/>
            <person name="Davis C.M."/>
            <person name="Simpson J.R."/>
            <person name="Lauterbach L."/>
            <person name="Steele A.D."/>
            <person name="Gui C."/>
            <person name="Meng S."/>
            <person name="Li G."/>
            <person name="Viehrig K."/>
            <person name="Ye F."/>
            <person name="Su P."/>
            <person name="Kiefer A.F."/>
            <person name="Nichols A."/>
            <person name="Cepeda A.J."/>
            <person name="Yan W."/>
            <person name="Fan B."/>
            <person name="Jiang Y."/>
            <person name="Adhikari A."/>
            <person name="Zheng C.-J."/>
            <person name="Schuster L."/>
            <person name="Cowan T.M."/>
            <person name="Smanski M.J."/>
            <person name="Chevrette M.G."/>
            <person name="De Carvalho L.P.S."/>
            <person name="Shen B."/>
        </authorList>
    </citation>
    <scope>NUCLEOTIDE SEQUENCE [LARGE SCALE GENOMIC DNA]</scope>
    <source>
        <strain evidence="4 5">NPDC003040</strain>
    </source>
</reference>
<accession>A0ABW6R5T9</accession>
<gene>
    <name evidence="4" type="ORF">ACFYV7_39270</name>
</gene>
<organism evidence="4 5">
    <name type="scientific">Nocardia suismassiliense</name>
    <dbReference type="NCBI Taxonomy" id="2077092"/>
    <lineage>
        <taxon>Bacteria</taxon>
        <taxon>Bacillati</taxon>
        <taxon>Actinomycetota</taxon>
        <taxon>Actinomycetes</taxon>
        <taxon>Mycobacteriales</taxon>
        <taxon>Nocardiaceae</taxon>
        <taxon>Nocardia</taxon>
    </lineage>
</organism>
<evidence type="ECO:0000256" key="1">
    <source>
        <dbReference type="ARBA" id="ARBA00023172"/>
    </source>
</evidence>
<dbReference type="PROSITE" id="PS51898">
    <property type="entry name" value="TYR_RECOMBINASE"/>
    <property type="match status" value="1"/>
</dbReference>
<proteinExistence type="predicted"/>